<gene>
    <name evidence="2" type="ORF">CVV65_02135</name>
</gene>
<evidence type="ECO:0000313" key="3">
    <source>
        <dbReference type="Proteomes" id="UP000231932"/>
    </source>
</evidence>
<name>A0A2K8N5R0_9BACL</name>
<reference evidence="3" key="1">
    <citation type="submission" date="2017-11" db="EMBL/GenBank/DDBJ databases">
        <title>Complete Genome Sequence of Kyrpidia sp. Strain EA-1, a thermophilic, hydrogen-oxidizing Bacterium, isolated from the Azores.</title>
        <authorList>
            <person name="Reiner J.E."/>
            <person name="Lapp C.J."/>
            <person name="Bunk B."/>
            <person name="Gescher J."/>
        </authorList>
    </citation>
    <scope>NUCLEOTIDE SEQUENCE [LARGE SCALE GENOMIC DNA]</scope>
    <source>
        <strain evidence="3">EA-1</strain>
    </source>
</reference>
<dbReference type="AlphaFoldDB" id="A0A2K8N5R0"/>
<dbReference type="KEGG" id="kyr:CVV65_02135"/>
<organism evidence="2 3">
    <name type="scientific">Kyrpidia spormannii</name>
    <dbReference type="NCBI Taxonomy" id="2055160"/>
    <lineage>
        <taxon>Bacteria</taxon>
        <taxon>Bacillati</taxon>
        <taxon>Bacillota</taxon>
        <taxon>Bacilli</taxon>
        <taxon>Bacillales</taxon>
        <taxon>Alicyclobacillaceae</taxon>
        <taxon>Kyrpidia</taxon>
    </lineage>
</organism>
<accession>A0A2K8N5R0</accession>
<feature type="compositionally biased region" description="Basic and acidic residues" evidence="1">
    <location>
        <begin position="75"/>
        <end position="86"/>
    </location>
</feature>
<dbReference type="Proteomes" id="UP000231932">
    <property type="component" value="Chromosome"/>
</dbReference>
<dbReference type="EMBL" id="CP024955">
    <property type="protein sequence ID" value="ATY83910.1"/>
    <property type="molecule type" value="Genomic_DNA"/>
</dbReference>
<feature type="region of interest" description="Disordered" evidence="1">
    <location>
        <begin position="69"/>
        <end position="96"/>
    </location>
</feature>
<sequence>MEIVQLQTDMAHRRTKREAVWRYLTDHMGEWVDAHVFTHPSIGGSEGLRRLREIRASLPPYWRIEMRRKPGPNGERFHERQYRLARTDNPSAKDCG</sequence>
<keyword evidence="3" id="KW-1185">Reference proteome</keyword>
<evidence type="ECO:0000313" key="2">
    <source>
        <dbReference type="EMBL" id="ATY83910.1"/>
    </source>
</evidence>
<evidence type="ECO:0000256" key="1">
    <source>
        <dbReference type="SAM" id="MobiDB-lite"/>
    </source>
</evidence>
<protein>
    <submittedName>
        <fullName evidence="2">Uncharacterized protein</fullName>
    </submittedName>
</protein>
<proteinExistence type="predicted"/>